<name>A0A846ZPN7_9GAMM</name>
<dbReference type="InterPro" id="IPR013685">
    <property type="entry name" value="POTRA_FtsQ_type"/>
</dbReference>
<reference evidence="11 12" key="1">
    <citation type="journal article" date="2017" name="Int. J. Syst. Evol. Microbiol.">
        <title>Oleiagrimonas citrea sp. nov., a marine bacterium isolated from tidal flat sediment and emended description of the genus Oleiagrimonas Fang et al. 2015 and Oleiagrimonas soli.</title>
        <authorList>
            <person name="Yang S.H."/>
            <person name="Seo H.S."/>
            <person name="Seong C.N."/>
            <person name="Kwon K.K."/>
        </authorList>
    </citation>
    <scope>NUCLEOTIDE SEQUENCE [LARGE SCALE GENOMIC DNA]</scope>
    <source>
        <strain evidence="11 12">MEBiC09124</strain>
    </source>
</reference>
<dbReference type="PANTHER" id="PTHR35851">
    <property type="entry name" value="CELL DIVISION PROTEIN FTSQ"/>
    <property type="match status" value="1"/>
</dbReference>
<comment type="subunit">
    <text evidence="9">Part of a complex composed of FtsB, FtsL and FtsQ.</text>
</comment>
<dbReference type="InterPro" id="IPR005548">
    <property type="entry name" value="Cell_div_FtsQ/DivIB_C"/>
</dbReference>
<comment type="similarity">
    <text evidence="9">Belongs to the FtsQ/DivIB family. FtsQ subfamily.</text>
</comment>
<evidence type="ECO:0000313" key="11">
    <source>
        <dbReference type="EMBL" id="NKZ39518.1"/>
    </source>
</evidence>
<dbReference type="InterPro" id="IPR045335">
    <property type="entry name" value="FtsQ_C_sf"/>
</dbReference>
<proteinExistence type="inferred from homology"/>
<dbReference type="InterPro" id="IPR034746">
    <property type="entry name" value="POTRA"/>
</dbReference>
<organism evidence="11 12">
    <name type="scientific">Oleiagrimonas citrea</name>
    <dbReference type="NCBI Taxonomy" id="1665687"/>
    <lineage>
        <taxon>Bacteria</taxon>
        <taxon>Pseudomonadati</taxon>
        <taxon>Pseudomonadota</taxon>
        <taxon>Gammaproteobacteria</taxon>
        <taxon>Lysobacterales</taxon>
        <taxon>Rhodanobacteraceae</taxon>
        <taxon>Oleiagrimonas</taxon>
    </lineage>
</organism>
<dbReference type="GO" id="GO:0005886">
    <property type="term" value="C:plasma membrane"/>
    <property type="evidence" value="ECO:0007669"/>
    <property type="project" value="UniProtKB-SubCell"/>
</dbReference>
<comment type="subcellular location">
    <subcellularLocation>
        <location evidence="9">Cell inner membrane</location>
        <topology evidence="9">Single-pass type II membrane protein</topology>
    </subcellularLocation>
    <subcellularLocation>
        <location evidence="1">Membrane</location>
    </subcellularLocation>
    <text evidence="9">Localizes to the division septum.</text>
</comment>
<dbReference type="Pfam" id="PF03799">
    <property type="entry name" value="FtsQ_DivIB_C"/>
    <property type="match status" value="1"/>
</dbReference>
<feature type="domain" description="POTRA" evidence="10">
    <location>
        <begin position="36"/>
        <end position="105"/>
    </location>
</feature>
<keyword evidence="2 9" id="KW-1003">Cell membrane</keyword>
<evidence type="ECO:0000256" key="7">
    <source>
        <dbReference type="ARBA" id="ARBA00023136"/>
    </source>
</evidence>
<dbReference type="RefSeq" id="WP_168609501.1">
    <property type="nucleotide sequence ID" value="NZ_JAAZQD010000004.1"/>
</dbReference>
<evidence type="ECO:0000256" key="1">
    <source>
        <dbReference type="ARBA" id="ARBA00004370"/>
    </source>
</evidence>
<evidence type="ECO:0000256" key="9">
    <source>
        <dbReference type="HAMAP-Rule" id="MF_00911"/>
    </source>
</evidence>
<keyword evidence="4 9" id="KW-0132">Cell division</keyword>
<evidence type="ECO:0000313" key="12">
    <source>
        <dbReference type="Proteomes" id="UP000541636"/>
    </source>
</evidence>
<keyword evidence="12" id="KW-1185">Reference proteome</keyword>
<dbReference type="InterPro" id="IPR026579">
    <property type="entry name" value="FtsQ"/>
</dbReference>
<keyword evidence="3 9" id="KW-0997">Cell inner membrane</keyword>
<dbReference type="AlphaFoldDB" id="A0A846ZPN7"/>
<evidence type="ECO:0000256" key="5">
    <source>
        <dbReference type="ARBA" id="ARBA00022692"/>
    </source>
</evidence>
<dbReference type="GO" id="GO:0090529">
    <property type="term" value="P:cell septum assembly"/>
    <property type="evidence" value="ECO:0007669"/>
    <property type="project" value="InterPro"/>
</dbReference>
<evidence type="ECO:0000256" key="4">
    <source>
        <dbReference type="ARBA" id="ARBA00022618"/>
    </source>
</evidence>
<evidence type="ECO:0000256" key="2">
    <source>
        <dbReference type="ARBA" id="ARBA00022475"/>
    </source>
</evidence>
<dbReference type="Proteomes" id="UP000541636">
    <property type="component" value="Unassembled WGS sequence"/>
</dbReference>
<evidence type="ECO:0000256" key="3">
    <source>
        <dbReference type="ARBA" id="ARBA00022519"/>
    </source>
</evidence>
<keyword evidence="8 9" id="KW-0131">Cell cycle</keyword>
<keyword evidence="7 9" id="KW-0472">Membrane</keyword>
<keyword evidence="5 9" id="KW-0812">Transmembrane</keyword>
<dbReference type="Pfam" id="PF08478">
    <property type="entry name" value="POTRA_1"/>
    <property type="match status" value="1"/>
</dbReference>
<dbReference type="Gene3D" id="3.10.20.310">
    <property type="entry name" value="membrane protein fhac"/>
    <property type="match status" value="1"/>
</dbReference>
<protein>
    <recommendedName>
        <fullName evidence="9">Cell division protein FtsQ</fullName>
    </recommendedName>
</protein>
<comment type="caution">
    <text evidence="11">The sequence shown here is derived from an EMBL/GenBank/DDBJ whole genome shotgun (WGS) entry which is preliminary data.</text>
</comment>
<evidence type="ECO:0000259" key="10">
    <source>
        <dbReference type="PROSITE" id="PS51779"/>
    </source>
</evidence>
<dbReference type="PANTHER" id="PTHR35851:SF1">
    <property type="entry name" value="CELL DIVISION PROTEIN FTSQ"/>
    <property type="match status" value="1"/>
</dbReference>
<dbReference type="Gene3D" id="3.40.50.11690">
    <property type="entry name" value="Cell division protein FtsQ/DivIB"/>
    <property type="match status" value="1"/>
</dbReference>
<evidence type="ECO:0000256" key="8">
    <source>
        <dbReference type="ARBA" id="ARBA00023306"/>
    </source>
</evidence>
<gene>
    <name evidence="9" type="primary">ftsQ</name>
    <name evidence="11" type="ORF">HF690_11220</name>
</gene>
<dbReference type="GO" id="GO:0043093">
    <property type="term" value="P:FtsZ-dependent cytokinesis"/>
    <property type="evidence" value="ECO:0007669"/>
    <property type="project" value="UniProtKB-UniRule"/>
</dbReference>
<dbReference type="PROSITE" id="PS51779">
    <property type="entry name" value="POTRA"/>
    <property type="match status" value="1"/>
</dbReference>
<dbReference type="GO" id="GO:0032153">
    <property type="term" value="C:cell division site"/>
    <property type="evidence" value="ECO:0007669"/>
    <property type="project" value="UniProtKB-UniRule"/>
</dbReference>
<keyword evidence="6 9" id="KW-1133">Transmembrane helix</keyword>
<comment type="function">
    <text evidence="9">Essential cell division protein. May link together the upstream cell division proteins, which are predominantly cytoplasmic, with the downstream cell division proteins, which are predominantly periplasmic. May control correct divisome assembly.</text>
</comment>
<sequence length="250" mass="27388">MKAPISLRGAAWLIAVALVILPVVGLVRGWFASDRWPIRTLQVQASYQHVSADKIRATVEPYLGKGFFATRLDRVQKAVQALPWVASAEARKVWPDTLELRVHERQPVAHWNGDRLIGRDGGIFTAPGAAAIGGLPQLSGPDAREPEVVAFYQRVREPFAQAGLRVDGVALSGRASWRLQLGNGAELVIGSDDVEQRLKRFLDVYPRLAQDGDGKSFTRVDLRYANGFAVRWPQPEANAQPAAGRGVPQT</sequence>
<evidence type="ECO:0000256" key="6">
    <source>
        <dbReference type="ARBA" id="ARBA00022989"/>
    </source>
</evidence>
<accession>A0A846ZPN7</accession>
<dbReference type="EMBL" id="JAAZQD010000004">
    <property type="protein sequence ID" value="NKZ39518.1"/>
    <property type="molecule type" value="Genomic_DNA"/>
</dbReference>
<dbReference type="HAMAP" id="MF_00911">
    <property type="entry name" value="FtsQ_subfam"/>
    <property type="match status" value="1"/>
</dbReference>